<evidence type="ECO:0000313" key="1">
    <source>
        <dbReference type="EMBL" id="GAH64340.1"/>
    </source>
</evidence>
<name>X1I4V6_9ZZZZ</name>
<feature type="non-terminal residue" evidence="1">
    <location>
        <position position="1"/>
    </location>
</feature>
<accession>X1I4V6</accession>
<sequence>RMAKYTLKFVDRYFDRIGAIPLVVHSCSNCDSVIASESLVDLMSSGSSGSS</sequence>
<dbReference type="AlphaFoldDB" id="X1I4V6"/>
<reference evidence="1" key="1">
    <citation type="journal article" date="2014" name="Front. Microbiol.">
        <title>High frequency of phylogenetically diverse reductive dehalogenase-homologous genes in deep subseafloor sedimentary metagenomes.</title>
        <authorList>
            <person name="Kawai M."/>
            <person name="Futagami T."/>
            <person name="Toyoda A."/>
            <person name="Takaki Y."/>
            <person name="Nishi S."/>
            <person name="Hori S."/>
            <person name="Arai W."/>
            <person name="Tsubouchi T."/>
            <person name="Morono Y."/>
            <person name="Uchiyama I."/>
            <person name="Ito T."/>
            <person name="Fujiyama A."/>
            <person name="Inagaki F."/>
            <person name="Takami H."/>
        </authorList>
    </citation>
    <scope>NUCLEOTIDE SEQUENCE</scope>
    <source>
        <strain evidence="1">Expedition CK06-06</strain>
    </source>
</reference>
<gene>
    <name evidence="1" type="ORF">S03H2_50318</name>
</gene>
<proteinExistence type="predicted"/>
<dbReference type="EMBL" id="BARU01031849">
    <property type="protein sequence ID" value="GAH64340.1"/>
    <property type="molecule type" value="Genomic_DNA"/>
</dbReference>
<organism evidence="1">
    <name type="scientific">marine sediment metagenome</name>
    <dbReference type="NCBI Taxonomy" id="412755"/>
    <lineage>
        <taxon>unclassified sequences</taxon>
        <taxon>metagenomes</taxon>
        <taxon>ecological metagenomes</taxon>
    </lineage>
</organism>
<protein>
    <submittedName>
        <fullName evidence="1">Uncharacterized protein</fullName>
    </submittedName>
</protein>
<comment type="caution">
    <text evidence="1">The sequence shown here is derived from an EMBL/GenBank/DDBJ whole genome shotgun (WGS) entry which is preliminary data.</text>
</comment>